<dbReference type="Pfam" id="PF19278">
    <property type="entry name" value="Hydant_A_C"/>
    <property type="match status" value="1"/>
</dbReference>
<evidence type="ECO:0000259" key="1">
    <source>
        <dbReference type="Pfam" id="PF01968"/>
    </source>
</evidence>
<dbReference type="GO" id="GO:0005829">
    <property type="term" value="C:cytosol"/>
    <property type="evidence" value="ECO:0007669"/>
    <property type="project" value="TreeGrafter"/>
</dbReference>
<feature type="domain" description="Acetophenone carboxylase-like C-terminal" evidence="3">
    <location>
        <begin position="563"/>
        <end position="744"/>
    </location>
</feature>
<dbReference type="RefSeq" id="WP_229572281.1">
    <property type="nucleotide sequence ID" value="NZ_AP025226.1"/>
</dbReference>
<feature type="domain" description="Hydantoinase A/oxoprolinase" evidence="1">
    <location>
        <begin position="223"/>
        <end position="508"/>
    </location>
</feature>
<dbReference type="InterPro" id="IPR045079">
    <property type="entry name" value="Oxoprolinase-like"/>
</dbReference>
<protein>
    <submittedName>
        <fullName evidence="4">5-oxoprolinase</fullName>
    </submittedName>
</protein>
<dbReference type="AlphaFoldDB" id="A0AAQ4CRH8"/>
<name>A0AAQ4CRH8_9CREN</name>
<proteinExistence type="predicted"/>
<dbReference type="InterPro" id="IPR008040">
    <property type="entry name" value="Hydant_A_N"/>
</dbReference>
<dbReference type="PANTHER" id="PTHR11365:SF23">
    <property type="entry name" value="HYPOTHETICAL 5-OXOPROLINASE (EUROFUNG)-RELATED"/>
    <property type="match status" value="1"/>
</dbReference>
<gene>
    <name evidence="4" type="ORF">SACC_14260</name>
</gene>
<keyword evidence="5" id="KW-1185">Reference proteome</keyword>
<dbReference type="KEGG" id="scas:SACC_14260"/>
<dbReference type="InterPro" id="IPR049517">
    <property type="entry name" value="ACX-like_C"/>
</dbReference>
<evidence type="ECO:0000313" key="4">
    <source>
        <dbReference type="EMBL" id="BDB98409.1"/>
    </source>
</evidence>
<dbReference type="GO" id="GO:0006749">
    <property type="term" value="P:glutathione metabolic process"/>
    <property type="evidence" value="ECO:0007669"/>
    <property type="project" value="TreeGrafter"/>
</dbReference>
<evidence type="ECO:0000259" key="2">
    <source>
        <dbReference type="Pfam" id="PF05378"/>
    </source>
</evidence>
<dbReference type="GeneID" id="68866152"/>
<dbReference type="Pfam" id="PF05378">
    <property type="entry name" value="Hydant_A_N"/>
    <property type="match status" value="1"/>
</dbReference>
<dbReference type="EMBL" id="AP025226">
    <property type="protein sequence ID" value="BDB98409.1"/>
    <property type="molecule type" value="Genomic_DNA"/>
</dbReference>
<dbReference type="Pfam" id="PF01968">
    <property type="entry name" value="Hydantoinase_A"/>
    <property type="match status" value="1"/>
</dbReference>
<evidence type="ECO:0000259" key="3">
    <source>
        <dbReference type="Pfam" id="PF19278"/>
    </source>
</evidence>
<sequence length="761" mass="84579">MEHKPIILAIDTGGTMSDTVVVDENGYFTIGKAQTTPENEAIGIINSFRDAVRKWNMSVEEAAKTLEVIIYTGTIMLNRILTRTGFSNIGIITTAGHEDAIYLGRGRQSWITLPYAERLHAISHFHPEPLIPKNMVIGVRERILVTGKVMIPLYEHEVEEATRKLIKRGARAIIIAFLHSWKNPEHELKAAEIVRKVSKSILGYEIPVYMSHRISPILGELGRLNAVVIQVYAAEPSREQLRGLQESFNKLGSKAPVYVLTNYGTMVPITYEKLVHTVNSGPTGGANATKWFGDVYGIDYVVGTDVGGTSFDVAMIIARSPVIQPITIVERFQTAVPSVLVESIGAGTGSYIRVDPITKALRVGPQSAGYRIGVSWREGNVDTVTINDAMVILGYINPDYFLGGSIKLDRKRAIEIFEDQVAKKLNVDVYDAAWGSYAYVCDGMRLHLEATILGRGFSPSLFGLVSYGGGGPLMVAKYTEDLEFAGVAVPETAPAFSAYGAALADFGARHEISTEIYVPPLPEVEPRGIAIDILMNTLALLDPKLREELSAKGIGGMRDFLYNAAARELNNIWSKLKEEIIEEFKEAALDFSKANFRYAVRMLYAGMLDDIEVDSPYQVIDSNGLMEIARKFDDLFAKIYALGARSREFGYTITRAIVTGYLSTIKPKLIEEKESSKEPPSEAYKAERDMYWNGKWYKAITFEMGRLKSGNIIEGPAIIEAPATTFVIPPNYYTYLDRHRVFWLIKKGREIPEIIKRGEKK</sequence>
<dbReference type="GO" id="GO:0017168">
    <property type="term" value="F:5-oxoprolinase (ATP-hydrolyzing) activity"/>
    <property type="evidence" value="ECO:0007669"/>
    <property type="project" value="TreeGrafter"/>
</dbReference>
<dbReference type="PANTHER" id="PTHR11365">
    <property type="entry name" value="5-OXOPROLINASE RELATED"/>
    <property type="match status" value="1"/>
</dbReference>
<accession>A0AAQ4CRH8</accession>
<evidence type="ECO:0000313" key="5">
    <source>
        <dbReference type="Proteomes" id="UP001319921"/>
    </source>
</evidence>
<organism evidence="4 5">
    <name type="scientific">Saccharolobus caldissimus</name>
    <dbReference type="NCBI Taxonomy" id="1702097"/>
    <lineage>
        <taxon>Archaea</taxon>
        <taxon>Thermoproteota</taxon>
        <taxon>Thermoprotei</taxon>
        <taxon>Sulfolobales</taxon>
        <taxon>Sulfolobaceae</taxon>
        <taxon>Saccharolobus</taxon>
    </lineage>
</organism>
<dbReference type="Proteomes" id="UP001319921">
    <property type="component" value="Chromosome"/>
</dbReference>
<feature type="domain" description="Hydantoinase/oxoprolinase N-terminal" evidence="2">
    <location>
        <begin position="8"/>
        <end position="197"/>
    </location>
</feature>
<reference evidence="4 5" key="1">
    <citation type="journal article" date="2022" name="Microbiol. Resour. Announc.">
        <title>Complete Genome Sequence of the Hyperthermophilic and Acidophilic Archaeon Saccharolobus caldissimus Strain HS-3T.</title>
        <authorList>
            <person name="Sakai H.D."/>
            <person name="Kurosawa N."/>
        </authorList>
    </citation>
    <scope>NUCLEOTIDE SEQUENCE [LARGE SCALE GENOMIC DNA]</scope>
    <source>
        <strain evidence="4 5">JCM32116</strain>
    </source>
</reference>
<dbReference type="InterPro" id="IPR002821">
    <property type="entry name" value="Hydantoinase_A"/>
</dbReference>